<dbReference type="InterPro" id="IPR002686">
    <property type="entry name" value="Transposase_17"/>
</dbReference>
<reference evidence="2 3" key="1">
    <citation type="journal article" date="2016" name="Nat. Commun.">
        <title>Thousands of microbial genomes shed light on interconnected biogeochemical processes in an aquifer system.</title>
        <authorList>
            <person name="Anantharaman K."/>
            <person name="Brown C.T."/>
            <person name="Hug L.A."/>
            <person name="Sharon I."/>
            <person name="Castelle C.J."/>
            <person name="Probst A.J."/>
            <person name="Thomas B.C."/>
            <person name="Singh A."/>
            <person name="Wilkins M.J."/>
            <person name="Karaoz U."/>
            <person name="Brodie E.L."/>
            <person name="Williams K.H."/>
            <person name="Hubbard S.S."/>
            <person name="Banfield J.F."/>
        </authorList>
    </citation>
    <scope>NUCLEOTIDE SEQUENCE [LARGE SCALE GENOMIC DNA]</scope>
</reference>
<dbReference type="PANTHER" id="PTHR34322">
    <property type="entry name" value="TRANSPOSASE, Y1_TNP DOMAIN-CONTAINING"/>
    <property type="match status" value="1"/>
</dbReference>
<sequence>MAFIPGEYYHLYNRGAHKAPIFLDQGDYMRFLQLLYVMNNQKQPQYRGSTSEQVFRLDRGGTSVDIISYCLMPNHFHLAIRETIEGGTHRFVHKLCTGYSMYYNNKYDHSGTIFQGSCKSKHVGNDEYLRYLIQYIHLNPFGIKEPDMNKLAKTEYLDEAISYSRNYDYSSFKDYLGETRPQASILANCRGGTSVK</sequence>
<dbReference type="GO" id="GO:0006313">
    <property type="term" value="P:DNA transposition"/>
    <property type="evidence" value="ECO:0007669"/>
    <property type="project" value="InterPro"/>
</dbReference>
<feature type="domain" description="Transposase IS200-like" evidence="1">
    <location>
        <begin position="4"/>
        <end position="139"/>
    </location>
</feature>
<dbReference type="AlphaFoldDB" id="A0A1G2N0J9"/>
<dbReference type="SMART" id="SM01321">
    <property type="entry name" value="Y1_Tnp"/>
    <property type="match status" value="1"/>
</dbReference>
<dbReference type="STRING" id="1802315.A3F51_03040"/>
<dbReference type="PANTHER" id="PTHR34322:SF2">
    <property type="entry name" value="TRANSPOSASE IS200-LIKE DOMAIN-CONTAINING PROTEIN"/>
    <property type="match status" value="1"/>
</dbReference>
<gene>
    <name evidence="2" type="ORF">A3F51_03040</name>
</gene>
<comment type="caution">
    <text evidence="2">The sequence shown here is derived from an EMBL/GenBank/DDBJ whole genome shotgun (WGS) entry which is preliminary data.</text>
</comment>
<evidence type="ECO:0000313" key="3">
    <source>
        <dbReference type="Proteomes" id="UP000178089"/>
    </source>
</evidence>
<protein>
    <recommendedName>
        <fullName evidence="1">Transposase IS200-like domain-containing protein</fullName>
    </recommendedName>
</protein>
<evidence type="ECO:0000259" key="1">
    <source>
        <dbReference type="SMART" id="SM01321"/>
    </source>
</evidence>
<dbReference type="InterPro" id="IPR036515">
    <property type="entry name" value="Transposase_17_sf"/>
</dbReference>
<dbReference type="Proteomes" id="UP000178089">
    <property type="component" value="Unassembled WGS sequence"/>
</dbReference>
<dbReference type="GO" id="GO:0003677">
    <property type="term" value="F:DNA binding"/>
    <property type="evidence" value="ECO:0007669"/>
    <property type="project" value="InterPro"/>
</dbReference>
<proteinExistence type="predicted"/>
<dbReference type="SUPFAM" id="SSF143422">
    <property type="entry name" value="Transposase IS200-like"/>
    <property type="match status" value="1"/>
</dbReference>
<dbReference type="Gene3D" id="3.30.70.1290">
    <property type="entry name" value="Transposase IS200-like"/>
    <property type="match status" value="1"/>
</dbReference>
<evidence type="ECO:0000313" key="2">
    <source>
        <dbReference type="EMBL" id="OHA28721.1"/>
    </source>
</evidence>
<name>A0A1G2N0J9_9BACT</name>
<dbReference type="GO" id="GO:0004803">
    <property type="term" value="F:transposase activity"/>
    <property type="evidence" value="ECO:0007669"/>
    <property type="project" value="InterPro"/>
</dbReference>
<organism evidence="2 3">
    <name type="scientific">Candidatus Taylorbacteria bacterium RIFCSPHIGHO2_12_FULL_45_16</name>
    <dbReference type="NCBI Taxonomy" id="1802315"/>
    <lineage>
        <taxon>Bacteria</taxon>
        <taxon>Candidatus Tayloriibacteriota</taxon>
    </lineage>
</organism>
<accession>A0A1G2N0J9</accession>
<dbReference type="EMBL" id="MHRT01000010">
    <property type="protein sequence ID" value="OHA28721.1"/>
    <property type="molecule type" value="Genomic_DNA"/>
</dbReference>
<dbReference type="Pfam" id="PF01797">
    <property type="entry name" value="Y1_Tnp"/>
    <property type="match status" value="1"/>
</dbReference>